<dbReference type="InterPro" id="IPR053026">
    <property type="entry name" value="CDC42_GEF"/>
</dbReference>
<dbReference type="GO" id="GO:0005634">
    <property type="term" value="C:nucleus"/>
    <property type="evidence" value="ECO:0007669"/>
    <property type="project" value="TreeGrafter"/>
</dbReference>
<dbReference type="PANTHER" id="PTHR47339:SF1">
    <property type="entry name" value="CELL DIVISION CONTROL PROTEIN 24"/>
    <property type="match status" value="1"/>
</dbReference>
<organism evidence="2 3">
    <name type="scientific">Dendrothele bispora (strain CBS 962.96)</name>
    <dbReference type="NCBI Taxonomy" id="1314807"/>
    <lineage>
        <taxon>Eukaryota</taxon>
        <taxon>Fungi</taxon>
        <taxon>Dikarya</taxon>
        <taxon>Basidiomycota</taxon>
        <taxon>Agaricomycotina</taxon>
        <taxon>Agaricomycetes</taxon>
        <taxon>Agaricomycetidae</taxon>
        <taxon>Agaricales</taxon>
        <taxon>Agaricales incertae sedis</taxon>
        <taxon>Dendrothele</taxon>
    </lineage>
</organism>
<dbReference type="Pfam" id="PF00621">
    <property type="entry name" value="RhoGEF"/>
    <property type="match status" value="1"/>
</dbReference>
<reference evidence="2 3" key="1">
    <citation type="journal article" date="2019" name="Nat. Ecol. Evol.">
        <title>Megaphylogeny resolves global patterns of mushroom evolution.</title>
        <authorList>
            <person name="Varga T."/>
            <person name="Krizsan K."/>
            <person name="Foldi C."/>
            <person name="Dima B."/>
            <person name="Sanchez-Garcia M."/>
            <person name="Sanchez-Ramirez S."/>
            <person name="Szollosi G.J."/>
            <person name="Szarkandi J.G."/>
            <person name="Papp V."/>
            <person name="Albert L."/>
            <person name="Andreopoulos W."/>
            <person name="Angelini C."/>
            <person name="Antonin V."/>
            <person name="Barry K.W."/>
            <person name="Bougher N.L."/>
            <person name="Buchanan P."/>
            <person name="Buyck B."/>
            <person name="Bense V."/>
            <person name="Catcheside P."/>
            <person name="Chovatia M."/>
            <person name="Cooper J."/>
            <person name="Damon W."/>
            <person name="Desjardin D."/>
            <person name="Finy P."/>
            <person name="Geml J."/>
            <person name="Haridas S."/>
            <person name="Hughes K."/>
            <person name="Justo A."/>
            <person name="Karasinski D."/>
            <person name="Kautmanova I."/>
            <person name="Kiss B."/>
            <person name="Kocsube S."/>
            <person name="Kotiranta H."/>
            <person name="LaButti K.M."/>
            <person name="Lechner B.E."/>
            <person name="Liimatainen K."/>
            <person name="Lipzen A."/>
            <person name="Lukacs Z."/>
            <person name="Mihaltcheva S."/>
            <person name="Morgado L.N."/>
            <person name="Niskanen T."/>
            <person name="Noordeloos M.E."/>
            <person name="Ohm R.A."/>
            <person name="Ortiz-Santana B."/>
            <person name="Ovrebo C."/>
            <person name="Racz N."/>
            <person name="Riley R."/>
            <person name="Savchenko A."/>
            <person name="Shiryaev A."/>
            <person name="Soop K."/>
            <person name="Spirin V."/>
            <person name="Szebenyi C."/>
            <person name="Tomsovsky M."/>
            <person name="Tulloss R.E."/>
            <person name="Uehling J."/>
            <person name="Grigoriev I.V."/>
            <person name="Vagvolgyi C."/>
            <person name="Papp T."/>
            <person name="Martin F.M."/>
            <person name="Miettinen O."/>
            <person name="Hibbett D.S."/>
            <person name="Nagy L.G."/>
        </authorList>
    </citation>
    <scope>NUCLEOTIDE SEQUENCE [LARGE SCALE GENOMIC DNA]</scope>
    <source>
        <strain evidence="2 3">CBS 962.96</strain>
    </source>
</reference>
<proteinExistence type="predicted"/>
<dbReference type="GO" id="GO:0031106">
    <property type="term" value="P:septin ring organization"/>
    <property type="evidence" value="ECO:0007669"/>
    <property type="project" value="TreeGrafter"/>
</dbReference>
<dbReference type="PANTHER" id="PTHR47339">
    <property type="entry name" value="CELL DIVISION CONTROL PROTEIN 24"/>
    <property type="match status" value="1"/>
</dbReference>
<dbReference type="SUPFAM" id="SSF48065">
    <property type="entry name" value="DBL homology domain (DH-domain)"/>
    <property type="match status" value="1"/>
</dbReference>
<dbReference type="PROSITE" id="PS50010">
    <property type="entry name" value="DH_2"/>
    <property type="match status" value="1"/>
</dbReference>
<dbReference type="InterPro" id="IPR000219">
    <property type="entry name" value="DH_dom"/>
</dbReference>
<sequence>MNARQTLECEYSTITELSQENATEGLQKAIQALFAILRPLPEPSFEEQSIPASLESPKPSFWNSDTLLNPSRHITQFSNDAVWKTHLRSILHSEHQYVQEIEMLENYSSRLFDRGTESIRNTISHVFHKNFFAFVRKFCIQVECAAQTPSHDQRWGRLFIENLRNFEGIIHNFSQEYAQATAIQILYTIYCVNYILAEELAEQDAKLRSINAHTWTSELISKSLDRPFQRLSEYVTILDKLMLASDSEATHYDELVSGRDKIKEVVEKVAVSRKRARTELVVKRLGNCVPEWRDIASDTEFYLFDKELIFFSILAPSKSMFLDTLHCILTNEIEYVTVSLQNNGGSFSKAYASDIISSPSIYELAISTSTEDLVLLF</sequence>
<dbReference type="GO" id="GO:0030010">
    <property type="term" value="P:establishment of cell polarity"/>
    <property type="evidence" value="ECO:0007669"/>
    <property type="project" value="TreeGrafter"/>
</dbReference>
<name>A0A4S8MD56_DENBC</name>
<keyword evidence="3" id="KW-1185">Reference proteome</keyword>
<dbReference type="GO" id="GO:0005737">
    <property type="term" value="C:cytoplasm"/>
    <property type="evidence" value="ECO:0007669"/>
    <property type="project" value="TreeGrafter"/>
</dbReference>
<dbReference type="OrthoDB" id="1594986at2759"/>
<dbReference type="GO" id="GO:0043332">
    <property type="term" value="C:mating projection tip"/>
    <property type="evidence" value="ECO:0007669"/>
    <property type="project" value="TreeGrafter"/>
</dbReference>
<dbReference type="GO" id="GO:0005085">
    <property type="term" value="F:guanyl-nucleotide exchange factor activity"/>
    <property type="evidence" value="ECO:0007669"/>
    <property type="project" value="InterPro"/>
</dbReference>
<protein>
    <recommendedName>
        <fullName evidence="1">DH domain-containing protein</fullName>
    </recommendedName>
</protein>
<gene>
    <name evidence="2" type="ORF">K435DRAFT_854722</name>
</gene>
<accession>A0A4S8MD56</accession>
<evidence type="ECO:0000259" key="1">
    <source>
        <dbReference type="PROSITE" id="PS50010"/>
    </source>
</evidence>
<evidence type="ECO:0000313" key="2">
    <source>
        <dbReference type="EMBL" id="THV00488.1"/>
    </source>
</evidence>
<dbReference type="EMBL" id="ML179103">
    <property type="protein sequence ID" value="THV00488.1"/>
    <property type="molecule type" value="Genomic_DNA"/>
</dbReference>
<dbReference type="Proteomes" id="UP000297245">
    <property type="component" value="Unassembled WGS sequence"/>
</dbReference>
<feature type="domain" description="DH" evidence="1">
    <location>
        <begin position="82"/>
        <end position="272"/>
    </location>
</feature>
<dbReference type="GO" id="GO:0000935">
    <property type="term" value="C:division septum"/>
    <property type="evidence" value="ECO:0007669"/>
    <property type="project" value="TreeGrafter"/>
</dbReference>
<dbReference type="AlphaFoldDB" id="A0A4S8MD56"/>
<dbReference type="Gene3D" id="1.20.900.10">
    <property type="entry name" value="Dbl homology (DH) domain"/>
    <property type="match status" value="1"/>
</dbReference>
<evidence type="ECO:0000313" key="3">
    <source>
        <dbReference type="Proteomes" id="UP000297245"/>
    </source>
</evidence>
<dbReference type="InterPro" id="IPR035899">
    <property type="entry name" value="DBL_dom_sf"/>
</dbReference>